<dbReference type="Proteomes" id="UP001379533">
    <property type="component" value="Chromosome"/>
</dbReference>
<evidence type="ECO:0000256" key="1">
    <source>
        <dbReference type="SAM" id="Phobius"/>
    </source>
</evidence>
<dbReference type="PANTHER" id="PTHR30443">
    <property type="entry name" value="INNER MEMBRANE PROTEIN"/>
    <property type="match status" value="1"/>
</dbReference>
<proteinExistence type="predicted"/>
<feature type="domain" description="Sulfatase N-terminal" evidence="2">
    <location>
        <begin position="192"/>
        <end position="479"/>
    </location>
</feature>
<evidence type="ECO:0000313" key="4">
    <source>
        <dbReference type="Proteomes" id="UP001379533"/>
    </source>
</evidence>
<feature type="transmembrane region" description="Helical" evidence="1">
    <location>
        <begin position="131"/>
        <end position="149"/>
    </location>
</feature>
<dbReference type="RefSeq" id="WP_394847309.1">
    <property type="nucleotide sequence ID" value="NZ_CP089982.1"/>
</dbReference>
<dbReference type="Gene3D" id="3.40.720.10">
    <property type="entry name" value="Alkaline Phosphatase, subunit A"/>
    <property type="match status" value="1"/>
</dbReference>
<gene>
    <name evidence="3" type="ORF">LZC95_07560</name>
</gene>
<protein>
    <submittedName>
        <fullName evidence="3">LTA synthase family protein</fullName>
    </submittedName>
</protein>
<keyword evidence="4" id="KW-1185">Reference proteome</keyword>
<dbReference type="SUPFAM" id="SSF53649">
    <property type="entry name" value="Alkaline phosphatase-like"/>
    <property type="match status" value="1"/>
</dbReference>
<evidence type="ECO:0000313" key="3">
    <source>
        <dbReference type="EMBL" id="WXA96691.1"/>
    </source>
</evidence>
<evidence type="ECO:0000259" key="2">
    <source>
        <dbReference type="Pfam" id="PF00884"/>
    </source>
</evidence>
<sequence length="583" mass="64583">MTAFATQWVALDCLLRGIEPYRRDPRLLFTAAASVLLSFVLGNIFWRRFFRALISLLVASLVVIDVFVYRHYHVPLDEQVIETAMFAWSDVKPVVLAMLPGTAIIVTAVGAFEYALLTVGARAAWFQRRRTRALVVAAGALLLLAGGKLREGTLDVRLAHAASLAWEPSRDAEAAGAQVRVPALSSRRKRLPNVLFVLTESVRAEDYEGPRTAALLPSRVTLQGMRSVASYTAVSVSALTTGLSQLGHRADILAAPTWFDWMKSVRGDDGQRPRVIYWSAQSEHLFERTELRTVMDSFVMMETLLGHAVADEDEMIDRGVDRLLAAHTVANLPALQSPYFITLHFGGTHAPYFVDKDDAPYSPWERTVTWSKMPLLHNAYRNAIFEQDKSIASCIGRFLEAQKDSPWIIVLTSDHGESFGERGAIHHGQNLYDEQTKVPGWIAFGNGALEPEEERALRGHAGDVVTHFDVLPTLLDMYGVLDATPVLPYRGKFAGRSLLRPDEAPRAPIPVTNCTEMFPCPVNTWGMLSDQRLLVAQPWDNAFHCMNVRDGAAMDNANDGACASLVSASKTYFSELPNHAPNR</sequence>
<feature type="transmembrane region" description="Helical" evidence="1">
    <location>
        <begin position="53"/>
        <end position="74"/>
    </location>
</feature>
<feature type="transmembrane region" description="Helical" evidence="1">
    <location>
        <begin position="27"/>
        <end position="46"/>
    </location>
</feature>
<dbReference type="EMBL" id="CP089982">
    <property type="protein sequence ID" value="WXA96691.1"/>
    <property type="molecule type" value="Genomic_DNA"/>
</dbReference>
<feature type="transmembrane region" description="Helical" evidence="1">
    <location>
        <begin position="94"/>
        <end position="119"/>
    </location>
</feature>
<dbReference type="InterPro" id="IPR040423">
    <property type="entry name" value="PEA_transferase"/>
</dbReference>
<dbReference type="InterPro" id="IPR000917">
    <property type="entry name" value="Sulfatase_N"/>
</dbReference>
<name>A0ABZ2KDB9_9BACT</name>
<organism evidence="3 4">
    <name type="scientific">Pendulispora brunnea</name>
    <dbReference type="NCBI Taxonomy" id="2905690"/>
    <lineage>
        <taxon>Bacteria</taxon>
        <taxon>Pseudomonadati</taxon>
        <taxon>Myxococcota</taxon>
        <taxon>Myxococcia</taxon>
        <taxon>Myxococcales</taxon>
        <taxon>Sorangiineae</taxon>
        <taxon>Pendulisporaceae</taxon>
        <taxon>Pendulispora</taxon>
    </lineage>
</organism>
<reference evidence="3 4" key="1">
    <citation type="submission" date="2021-12" db="EMBL/GenBank/DDBJ databases">
        <title>Discovery of the Pendulisporaceae a myxobacterial family with distinct sporulation behavior and unique specialized metabolism.</title>
        <authorList>
            <person name="Garcia R."/>
            <person name="Popoff A."/>
            <person name="Bader C.D."/>
            <person name="Loehr J."/>
            <person name="Walesch S."/>
            <person name="Walt C."/>
            <person name="Boldt J."/>
            <person name="Bunk B."/>
            <person name="Haeckl F.J.F.P.J."/>
            <person name="Gunesch A.P."/>
            <person name="Birkelbach J."/>
            <person name="Nuebel U."/>
            <person name="Pietschmann T."/>
            <person name="Bach T."/>
            <person name="Mueller R."/>
        </authorList>
    </citation>
    <scope>NUCLEOTIDE SEQUENCE [LARGE SCALE GENOMIC DNA]</scope>
    <source>
        <strain evidence="3 4">MSr12523</strain>
    </source>
</reference>
<keyword evidence="1" id="KW-0472">Membrane</keyword>
<dbReference type="PANTHER" id="PTHR30443:SF0">
    <property type="entry name" value="PHOSPHOETHANOLAMINE TRANSFERASE EPTA"/>
    <property type="match status" value="1"/>
</dbReference>
<dbReference type="Pfam" id="PF00884">
    <property type="entry name" value="Sulfatase"/>
    <property type="match status" value="1"/>
</dbReference>
<accession>A0ABZ2KDB9</accession>
<dbReference type="InterPro" id="IPR017850">
    <property type="entry name" value="Alkaline_phosphatase_core_sf"/>
</dbReference>
<keyword evidence="1" id="KW-1133">Transmembrane helix</keyword>
<keyword evidence="1" id="KW-0812">Transmembrane</keyword>